<keyword evidence="4" id="KW-0597">Phosphoprotein</keyword>
<dbReference type="PROSITE" id="PS50002">
    <property type="entry name" value="SH3"/>
    <property type="match status" value="1"/>
</dbReference>
<evidence type="ECO:0000256" key="5">
    <source>
        <dbReference type="ARBA" id="ARBA00022999"/>
    </source>
</evidence>
<dbReference type="Gene3D" id="2.30.30.40">
    <property type="entry name" value="SH3 Domains"/>
    <property type="match status" value="1"/>
</dbReference>
<dbReference type="InterPro" id="IPR036860">
    <property type="entry name" value="SH2_dom_sf"/>
</dbReference>
<feature type="domain" description="SH3" evidence="11">
    <location>
        <begin position="25"/>
        <end position="85"/>
    </location>
</feature>
<evidence type="ECO:0000259" key="10">
    <source>
        <dbReference type="PROSITE" id="PS50001"/>
    </source>
</evidence>
<dbReference type="AlphaFoldDB" id="A0A8T3DXB8"/>
<dbReference type="Gene3D" id="3.30.505.10">
    <property type="entry name" value="SH2 domain"/>
    <property type="match status" value="1"/>
</dbReference>
<feature type="region of interest" description="Disordered" evidence="9">
    <location>
        <begin position="1"/>
        <end position="22"/>
    </location>
</feature>
<evidence type="ECO:0000313" key="12">
    <source>
        <dbReference type="EMBL" id="KAI1901601.1"/>
    </source>
</evidence>
<gene>
    <name evidence="12" type="ORF">AGOR_G00036080</name>
</gene>
<evidence type="ECO:0000256" key="8">
    <source>
        <dbReference type="PROSITE-ProRule" id="PRU00192"/>
    </source>
</evidence>
<evidence type="ECO:0000256" key="9">
    <source>
        <dbReference type="SAM" id="MobiDB-lite"/>
    </source>
</evidence>
<dbReference type="InterPro" id="IPR000980">
    <property type="entry name" value="SH2"/>
</dbReference>
<name>A0A8T3DXB8_9TELE</name>
<dbReference type="CDD" id="cd10344">
    <property type="entry name" value="SH2_SLAP"/>
    <property type="match status" value="1"/>
</dbReference>
<organism evidence="12 13">
    <name type="scientific">Albula goreensis</name>
    <dbReference type="NCBI Taxonomy" id="1534307"/>
    <lineage>
        <taxon>Eukaryota</taxon>
        <taxon>Metazoa</taxon>
        <taxon>Chordata</taxon>
        <taxon>Craniata</taxon>
        <taxon>Vertebrata</taxon>
        <taxon>Euteleostomi</taxon>
        <taxon>Actinopterygii</taxon>
        <taxon>Neopterygii</taxon>
        <taxon>Teleostei</taxon>
        <taxon>Albuliformes</taxon>
        <taxon>Albulidae</taxon>
        <taxon>Albula</taxon>
    </lineage>
</organism>
<protein>
    <recommendedName>
        <fullName evidence="14">Src-like-adapter</fullName>
    </recommendedName>
</protein>
<keyword evidence="3" id="KW-0963">Cytoplasm</keyword>
<evidence type="ECO:0000256" key="7">
    <source>
        <dbReference type="PROSITE-ProRule" id="PRU00191"/>
    </source>
</evidence>
<dbReference type="SUPFAM" id="SSF50044">
    <property type="entry name" value="SH3-domain"/>
    <property type="match status" value="1"/>
</dbReference>
<evidence type="ECO:0000259" key="11">
    <source>
        <dbReference type="PROSITE" id="PS50002"/>
    </source>
</evidence>
<feature type="domain" description="SH2" evidence="10">
    <location>
        <begin position="87"/>
        <end position="178"/>
    </location>
</feature>
<comment type="subcellular location">
    <subcellularLocation>
        <location evidence="1">Cytoplasm</location>
    </subcellularLocation>
</comment>
<dbReference type="SMART" id="SM00252">
    <property type="entry name" value="SH2"/>
    <property type="match status" value="1"/>
</dbReference>
<proteinExistence type="predicted"/>
<dbReference type="PANTHER" id="PTHR46037">
    <property type="entry name" value="PROTEIN ENHANCER OF SEVENLESS 2B"/>
    <property type="match status" value="1"/>
</dbReference>
<evidence type="ECO:0000256" key="3">
    <source>
        <dbReference type="ARBA" id="ARBA00022490"/>
    </source>
</evidence>
<dbReference type="Proteomes" id="UP000829720">
    <property type="component" value="Unassembled WGS sequence"/>
</dbReference>
<dbReference type="Pfam" id="PF00017">
    <property type="entry name" value="SH2"/>
    <property type="match status" value="1"/>
</dbReference>
<dbReference type="SMART" id="SM00326">
    <property type="entry name" value="SH3"/>
    <property type="match status" value="1"/>
</dbReference>
<sequence>MGNTIKRQVSGTRNENNSSNPALTTSDDILVVLHDYPPADISDPIFRKGERLRVLAEEGPWWKVCSFQTKVENYIPNNHVARVFHGWLFEGVARQKAEELLFLPGNRVGSFMIRESTRERGVYSLSVRHRSVMHYRILRLPNNWYYISPRLTFQCLEDLVNHYSDSADGLCCVLTAPCLALPANPQNLTTQAPLVVMRNNPNRRNMDRTQECSEDGDNLLSFGVRNSIASYLSLAEPEDTWKSNRKKKSKSVYVMSDHAFNSMHMEED</sequence>
<evidence type="ECO:0000313" key="13">
    <source>
        <dbReference type="Proteomes" id="UP000829720"/>
    </source>
</evidence>
<evidence type="ECO:0000256" key="2">
    <source>
        <dbReference type="ARBA" id="ARBA00022443"/>
    </source>
</evidence>
<dbReference type="PROSITE" id="PS50001">
    <property type="entry name" value="SH2"/>
    <property type="match status" value="1"/>
</dbReference>
<reference evidence="12" key="1">
    <citation type="submission" date="2021-01" db="EMBL/GenBank/DDBJ databases">
        <authorList>
            <person name="Zahm M."/>
            <person name="Roques C."/>
            <person name="Cabau C."/>
            <person name="Klopp C."/>
            <person name="Donnadieu C."/>
            <person name="Jouanno E."/>
            <person name="Lampietro C."/>
            <person name="Louis A."/>
            <person name="Herpin A."/>
            <person name="Echchiki A."/>
            <person name="Berthelot C."/>
            <person name="Parey E."/>
            <person name="Roest-Crollius H."/>
            <person name="Braasch I."/>
            <person name="Postlethwait J."/>
            <person name="Bobe J."/>
            <person name="Montfort J."/>
            <person name="Bouchez O."/>
            <person name="Begum T."/>
            <person name="Mejri S."/>
            <person name="Adams A."/>
            <person name="Chen W.-J."/>
            <person name="Guiguen Y."/>
        </authorList>
    </citation>
    <scope>NUCLEOTIDE SEQUENCE</scope>
    <source>
        <tissue evidence="12">Blood</tissue>
    </source>
</reference>
<dbReference type="InterPro" id="IPR036028">
    <property type="entry name" value="SH3-like_dom_sf"/>
</dbReference>
<dbReference type="EMBL" id="JAERUA010000003">
    <property type="protein sequence ID" value="KAI1901601.1"/>
    <property type="molecule type" value="Genomic_DNA"/>
</dbReference>
<dbReference type="OrthoDB" id="9924021at2759"/>
<evidence type="ECO:0000256" key="4">
    <source>
        <dbReference type="ARBA" id="ARBA00022553"/>
    </source>
</evidence>
<keyword evidence="13" id="KW-1185">Reference proteome</keyword>
<evidence type="ECO:0000256" key="6">
    <source>
        <dbReference type="ARBA" id="ARBA00023288"/>
    </source>
</evidence>
<accession>A0A8T3DXB8</accession>
<dbReference type="InterPro" id="IPR001452">
    <property type="entry name" value="SH3_domain"/>
</dbReference>
<evidence type="ECO:0008006" key="14">
    <source>
        <dbReference type="Google" id="ProtNLM"/>
    </source>
</evidence>
<keyword evidence="2 8" id="KW-0728">SH3 domain</keyword>
<keyword evidence="5 7" id="KW-0727">SH2 domain</keyword>
<dbReference type="PRINTS" id="PR00401">
    <property type="entry name" value="SH2DOMAIN"/>
</dbReference>
<dbReference type="FunFam" id="3.30.505.10:FF:000039">
    <property type="entry name" value="src-like-adapter isoform X1"/>
    <property type="match status" value="1"/>
</dbReference>
<keyword evidence="6" id="KW-0449">Lipoprotein</keyword>
<dbReference type="GO" id="GO:0005737">
    <property type="term" value="C:cytoplasm"/>
    <property type="evidence" value="ECO:0007669"/>
    <property type="project" value="UniProtKB-SubCell"/>
</dbReference>
<dbReference type="Pfam" id="PF00018">
    <property type="entry name" value="SH3_1"/>
    <property type="match status" value="1"/>
</dbReference>
<dbReference type="InterPro" id="IPR043539">
    <property type="entry name" value="Grb2-like"/>
</dbReference>
<comment type="caution">
    <text evidence="12">The sequence shown here is derived from an EMBL/GenBank/DDBJ whole genome shotgun (WGS) entry which is preliminary data.</text>
</comment>
<dbReference type="SUPFAM" id="SSF55550">
    <property type="entry name" value="SH2 domain"/>
    <property type="match status" value="1"/>
</dbReference>
<dbReference type="InterPro" id="IPR035052">
    <property type="entry name" value="SLAP_SH2"/>
</dbReference>
<evidence type="ECO:0000256" key="1">
    <source>
        <dbReference type="ARBA" id="ARBA00004496"/>
    </source>
</evidence>